<feature type="signal peptide" evidence="1">
    <location>
        <begin position="1"/>
        <end position="23"/>
    </location>
</feature>
<dbReference type="InParanoid" id="F6YK74"/>
<protein>
    <submittedName>
        <fullName evidence="2">Uncharacterized protein</fullName>
    </submittedName>
</protein>
<proteinExistence type="predicted"/>
<keyword evidence="3" id="KW-1185">Reference proteome</keyword>
<organism evidence="2 3">
    <name type="scientific">Ciona intestinalis</name>
    <name type="common">Transparent sea squirt</name>
    <name type="synonym">Ascidia intestinalis</name>
    <dbReference type="NCBI Taxonomy" id="7719"/>
    <lineage>
        <taxon>Eukaryota</taxon>
        <taxon>Metazoa</taxon>
        <taxon>Chordata</taxon>
        <taxon>Tunicata</taxon>
        <taxon>Ascidiacea</taxon>
        <taxon>Phlebobranchia</taxon>
        <taxon>Cionidae</taxon>
        <taxon>Ciona</taxon>
    </lineage>
</organism>
<reference evidence="2" key="4">
    <citation type="submission" date="2025-09" db="UniProtKB">
        <authorList>
            <consortium name="Ensembl"/>
        </authorList>
    </citation>
    <scope>IDENTIFICATION</scope>
</reference>
<reference evidence="2" key="2">
    <citation type="journal article" date="2008" name="Genome Biol.">
        <title>Improved genome assembly and evidence-based global gene model set for the chordate Ciona intestinalis: new insight into intron and operon populations.</title>
        <authorList>
            <person name="Satou Y."/>
            <person name="Mineta K."/>
            <person name="Ogasawara M."/>
            <person name="Sasakura Y."/>
            <person name="Shoguchi E."/>
            <person name="Ueno K."/>
            <person name="Yamada L."/>
            <person name="Matsumoto J."/>
            <person name="Wasserscheid J."/>
            <person name="Dewar K."/>
            <person name="Wiley G.B."/>
            <person name="Macmil S.L."/>
            <person name="Roe B.A."/>
            <person name="Zeller R.W."/>
            <person name="Hastings K.E."/>
            <person name="Lemaire P."/>
            <person name="Lindquist E."/>
            <person name="Endo T."/>
            <person name="Hotta K."/>
            <person name="Inaba K."/>
        </authorList>
    </citation>
    <scope>NUCLEOTIDE SEQUENCE [LARGE SCALE GENOMIC DNA]</scope>
    <source>
        <strain evidence="2">wild type</strain>
    </source>
</reference>
<reference evidence="3" key="1">
    <citation type="journal article" date="2002" name="Science">
        <title>The draft genome of Ciona intestinalis: insights into chordate and vertebrate origins.</title>
        <authorList>
            <person name="Dehal P."/>
            <person name="Satou Y."/>
            <person name="Campbell R.K."/>
            <person name="Chapman J."/>
            <person name="Degnan B."/>
            <person name="De Tomaso A."/>
            <person name="Davidson B."/>
            <person name="Di Gregorio A."/>
            <person name="Gelpke M."/>
            <person name="Goodstein D.M."/>
            <person name="Harafuji N."/>
            <person name="Hastings K.E."/>
            <person name="Ho I."/>
            <person name="Hotta K."/>
            <person name="Huang W."/>
            <person name="Kawashima T."/>
            <person name="Lemaire P."/>
            <person name="Martinez D."/>
            <person name="Meinertzhagen I.A."/>
            <person name="Necula S."/>
            <person name="Nonaka M."/>
            <person name="Putnam N."/>
            <person name="Rash S."/>
            <person name="Saiga H."/>
            <person name="Satake M."/>
            <person name="Terry A."/>
            <person name="Yamada L."/>
            <person name="Wang H.G."/>
            <person name="Awazu S."/>
            <person name="Azumi K."/>
            <person name="Boore J."/>
            <person name="Branno M."/>
            <person name="Chin-Bow S."/>
            <person name="DeSantis R."/>
            <person name="Doyle S."/>
            <person name="Francino P."/>
            <person name="Keys D.N."/>
            <person name="Haga S."/>
            <person name="Hayashi H."/>
            <person name="Hino K."/>
            <person name="Imai K.S."/>
            <person name="Inaba K."/>
            <person name="Kano S."/>
            <person name="Kobayashi K."/>
            <person name="Kobayashi M."/>
            <person name="Lee B.I."/>
            <person name="Makabe K.W."/>
            <person name="Manohar C."/>
            <person name="Matassi G."/>
            <person name="Medina M."/>
            <person name="Mochizuki Y."/>
            <person name="Mount S."/>
            <person name="Morishita T."/>
            <person name="Miura S."/>
            <person name="Nakayama A."/>
            <person name="Nishizaka S."/>
            <person name="Nomoto H."/>
            <person name="Ohta F."/>
            <person name="Oishi K."/>
            <person name="Rigoutsos I."/>
            <person name="Sano M."/>
            <person name="Sasaki A."/>
            <person name="Sasakura Y."/>
            <person name="Shoguchi E."/>
            <person name="Shin-i T."/>
            <person name="Spagnuolo A."/>
            <person name="Stainier D."/>
            <person name="Suzuki M.M."/>
            <person name="Tassy O."/>
            <person name="Takatori N."/>
            <person name="Tokuoka M."/>
            <person name="Yagi K."/>
            <person name="Yoshizaki F."/>
            <person name="Wada S."/>
            <person name="Zhang C."/>
            <person name="Hyatt P.D."/>
            <person name="Larimer F."/>
            <person name="Detter C."/>
            <person name="Doggett N."/>
            <person name="Glavina T."/>
            <person name="Hawkins T."/>
            <person name="Richardson P."/>
            <person name="Lucas S."/>
            <person name="Kohara Y."/>
            <person name="Levine M."/>
            <person name="Satoh N."/>
            <person name="Rokhsar D.S."/>
        </authorList>
    </citation>
    <scope>NUCLEOTIDE SEQUENCE [LARGE SCALE GENOMIC DNA]</scope>
</reference>
<dbReference type="AlphaFoldDB" id="F6YK74"/>
<keyword evidence="1" id="KW-0732">Signal</keyword>
<dbReference type="EMBL" id="EAAA01000380">
    <property type="status" value="NOT_ANNOTATED_CDS"/>
    <property type="molecule type" value="Genomic_DNA"/>
</dbReference>
<name>F6YK74_CIOIN</name>
<dbReference type="Proteomes" id="UP000008144">
    <property type="component" value="Chromosome 1"/>
</dbReference>
<reference evidence="2" key="3">
    <citation type="submission" date="2025-08" db="UniProtKB">
        <authorList>
            <consortium name="Ensembl"/>
        </authorList>
    </citation>
    <scope>IDENTIFICATION</scope>
</reference>
<feature type="chain" id="PRO_5003351435" evidence="1">
    <location>
        <begin position="24"/>
        <end position="63"/>
    </location>
</feature>
<accession>F6YK74</accession>
<sequence length="63" mass="7352">MNKSALLLLLVIGLLVLTETTDAWRRRVRWHTYNQKSTSDEENDSMMDAVRDAVMQKLSQQDE</sequence>
<evidence type="ECO:0000313" key="3">
    <source>
        <dbReference type="Proteomes" id="UP000008144"/>
    </source>
</evidence>
<evidence type="ECO:0000313" key="2">
    <source>
        <dbReference type="Ensembl" id="ENSCINP00000027016.2"/>
    </source>
</evidence>
<evidence type="ECO:0000256" key="1">
    <source>
        <dbReference type="SAM" id="SignalP"/>
    </source>
</evidence>
<dbReference type="HOGENOM" id="CLU_180895_3_1_1"/>
<dbReference type="Ensembl" id="ENSCINT00000027262.2">
    <property type="protein sequence ID" value="ENSCINP00000027016.2"/>
    <property type="gene ID" value="ENSCING00000015132.2"/>
</dbReference>
<dbReference type="GeneTree" id="ENSGT00860000136184"/>